<keyword evidence="2" id="KW-0238">DNA-binding</keyword>
<evidence type="ECO:0000313" key="7">
    <source>
        <dbReference type="EMBL" id="PZW28362.1"/>
    </source>
</evidence>
<dbReference type="CDD" id="cd06170">
    <property type="entry name" value="LuxR_C_like"/>
    <property type="match status" value="1"/>
</dbReference>
<protein>
    <submittedName>
        <fullName evidence="7">LuxR family maltose regulon positive regulatory protein</fullName>
    </submittedName>
</protein>
<feature type="region of interest" description="Disordered" evidence="5">
    <location>
        <begin position="144"/>
        <end position="163"/>
    </location>
</feature>
<dbReference type="EMBL" id="QKUF01000010">
    <property type="protein sequence ID" value="PZW28362.1"/>
    <property type="molecule type" value="Genomic_DNA"/>
</dbReference>
<evidence type="ECO:0000313" key="8">
    <source>
        <dbReference type="Proteomes" id="UP000248806"/>
    </source>
</evidence>
<dbReference type="InterPro" id="IPR000792">
    <property type="entry name" value="Tscrpt_reg_LuxR_C"/>
</dbReference>
<keyword evidence="3" id="KW-0804">Transcription</keyword>
<dbReference type="SMART" id="SM00421">
    <property type="entry name" value="HTH_LUXR"/>
    <property type="match status" value="1"/>
</dbReference>
<evidence type="ECO:0000256" key="4">
    <source>
        <dbReference type="SAM" id="Coils"/>
    </source>
</evidence>
<organism evidence="7 8">
    <name type="scientific">Thermosporothrix hazakensis</name>
    <dbReference type="NCBI Taxonomy" id="644383"/>
    <lineage>
        <taxon>Bacteria</taxon>
        <taxon>Bacillati</taxon>
        <taxon>Chloroflexota</taxon>
        <taxon>Ktedonobacteria</taxon>
        <taxon>Ktedonobacterales</taxon>
        <taxon>Thermosporotrichaceae</taxon>
        <taxon>Thermosporothrix</taxon>
    </lineage>
</organism>
<dbReference type="Proteomes" id="UP000248806">
    <property type="component" value="Unassembled WGS sequence"/>
</dbReference>
<evidence type="ECO:0000259" key="6">
    <source>
        <dbReference type="PROSITE" id="PS50043"/>
    </source>
</evidence>
<gene>
    <name evidence="7" type="ORF">EI42_03116</name>
</gene>
<keyword evidence="4" id="KW-0175">Coiled coil</keyword>
<comment type="caution">
    <text evidence="7">The sequence shown here is derived from an EMBL/GenBank/DDBJ whole genome shotgun (WGS) entry which is preliminary data.</text>
</comment>
<dbReference type="SUPFAM" id="SSF52540">
    <property type="entry name" value="P-loop containing nucleoside triphosphate hydrolases"/>
    <property type="match status" value="1"/>
</dbReference>
<dbReference type="Gene3D" id="1.25.40.10">
    <property type="entry name" value="Tetratricopeptide repeat domain"/>
    <property type="match status" value="1"/>
</dbReference>
<keyword evidence="1" id="KW-0805">Transcription regulation</keyword>
<dbReference type="PRINTS" id="PR00038">
    <property type="entry name" value="HTHLUXR"/>
</dbReference>
<dbReference type="InterPro" id="IPR027417">
    <property type="entry name" value="P-loop_NTPase"/>
</dbReference>
<dbReference type="InterPro" id="IPR011990">
    <property type="entry name" value="TPR-like_helical_dom_sf"/>
</dbReference>
<dbReference type="InterPro" id="IPR016032">
    <property type="entry name" value="Sig_transdc_resp-reg_C-effctor"/>
</dbReference>
<keyword evidence="8" id="KW-1185">Reference proteome</keyword>
<dbReference type="SUPFAM" id="SSF46894">
    <property type="entry name" value="C-terminal effector domain of the bipartite response regulators"/>
    <property type="match status" value="1"/>
</dbReference>
<dbReference type="Pfam" id="PF17874">
    <property type="entry name" value="TPR_MalT"/>
    <property type="match status" value="1"/>
</dbReference>
<evidence type="ECO:0000256" key="3">
    <source>
        <dbReference type="ARBA" id="ARBA00023163"/>
    </source>
</evidence>
<dbReference type="GO" id="GO:0003677">
    <property type="term" value="F:DNA binding"/>
    <property type="evidence" value="ECO:0007669"/>
    <property type="project" value="UniProtKB-KW"/>
</dbReference>
<dbReference type="PROSITE" id="PS50043">
    <property type="entry name" value="HTH_LUXR_2"/>
    <property type="match status" value="1"/>
</dbReference>
<evidence type="ECO:0000256" key="2">
    <source>
        <dbReference type="ARBA" id="ARBA00023125"/>
    </source>
</evidence>
<accession>A0A326U524</accession>
<dbReference type="Gene3D" id="1.10.10.10">
    <property type="entry name" value="Winged helix-like DNA-binding domain superfamily/Winged helix DNA-binding domain"/>
    <property type="match status" value="1"/>
</dbReference>
<name>A0A326U524_THEHA</name>
<sequence>MRYLPVGEHLFFDTHRCILIHTECWGTKERKEYLSLPKRAQYLIQRSGKQEHSLLITQGNATSCQLLEEGGAWQAWLEEHRAFAFQGHDGRISLLKEKRRRGSEGYWYAYQRHKGRVLKCYVGRSAQLSLERLEEIAAKLSSEGAALPPQSQHSQQQTPQAERAISPFASPSLEPLLLPKLQLPRYQPSLLQRDHLLTLLNQGLEYKVTLISAAAGYGKTTLVSHWLTTRSQRPDSPHAAYITFDEGDNDPVRFWRYLIAACQQLQPDLGKGALDLLHAHLLPSFKPLDAMLIALLNDVSHLKHPGMLILDNLHVITSPQIAATLSFFLEHLPASLHLVLLVRGDPPFSLARLHARNEMLDISPLLMRFSLEETSAFLAQELSFTLSPRTVHQIHERLEGWPVGLRFLVEMLRWATHEQEIEPILSAFSGGMEHSLSRQALNIRDYFLHEIFHTLPEEMQTFLLHTCMLPRLTASLCDALTERDDSARLLTMLRKGDCFLMPLNWEGTWARYYPLFAEAMQQEARRRLGEERIRALALRASAWYEAHGLLPEAIETSFTAAAYHRATRLIALSLEQYQQINEPGTTEWYRLKRWLERLPEADLEHHPDLCLYAARNLLFHSLGEPSCKERIHHLLQVAEQQWRETNTTTKLAEVFAFHALLARQEGKILQSVSWATQALAWLPREAVTWRILALTAVGIGELHNGTVATAREHFLAALPLNEQQGSPTGTRATRSRLCRVSFEMGELRQAAEQLRQLQAEARSVSDHDDIARSQGELAQIFYQWNDLPAAEQAAQEALALGEQMNIEEVQARASVLLARIEYRHGRAAQAQQRLTAWLACRQTTASLHTSREVQAQLVRIQLADGDLASVRRWMASHQNNEERVPRYQRQCEQLLRARFLLAKAETIAAIELLEQLCTATLRTGHLHFRLEVQVVLALAYARLQAYEKAREQLVEVLETARSEGYLRLFLDEGKELAHLLRALLPSLHEKALLVYMRQILSAFAQESGTSDGQAGGGSTFLPEPLSPQEQNVLRLLIAGNSNAEMASALVVSINTIRTHVQSIYRKLGVHNRLAASAVATQLKLV</sequence>
<dbReference type="SUPFAM" id="SSF48452">
    <property type="entry name" value="TPR-like"/>
    <property type="match status" value="1"/>
</dbReference>
<proteinExistence type="predicted"/>
<dbReference type="InterPro" id="IPR059106">
    <property type="entry name" value="WHD_MalT"/>
</dbReference>
<dbReference type="Pfam" id="PF25873">
    <property type="entry name" value="WHD_MalT"/>
    <property type="match status" value="1"/>
</dbReference>
<dbReference type="GO" id="GO:0006355">
    <property type="term" value="P:regulation of DNA-templated transcription"/>
    <property type="evidence" value="ECO:0007669"/>
    <property type="project" value="InterPro"/>
</dbReference>
<feature type="coiled-coil region" evidence="4">
    <location>
        <begin position="740"/>
        <end position="767"/>
    </location>
</feature>
<feature type="domain" description="HTH luxR-type" evidence="6">
    <location>
        <begin position="1018"/>
        <end position="1083"/>
    </location>
</feature>
<dbReference type="AlphaFoldDB" id="A0A326U524"/>
<evidence type="ECO:0000256" key="1">
    <source>
        <dbReference type="ARBA" id="ARBA00023015"/>
    </source>
</evidence>
<dbReference type="InterPro" id="IPR036388">
    <property type="entry name" value="WH-like_DNA-bd_sf"/>
</dbReference>
<feature type="compositionally biased region" description="Low complexity" evidence="5">
    <location>
        <begin position="148"/>
        <end position="163"/>
    </location>
</feature>
<reference evidence="7 8" key="1">
    <citation type="submission" date="2018-06" db="EMBL/GenBank/DDBJ databases">
        <title>Genomic Encyclopedia of Archaeal and Bacterial Type Strains, Phase II (KMG-II): from individual species to whole genera.</title>
        <authorList>
            <person name="Goeker M."/>
        </authorList>
    </citation>
    <scope>NUCLEOTIDE SEQUENCE [LARGE SCALE GENOMIC DNA]</scope>
    <source>
        <strain evidence="7 8">ATCC BAA-1881</strain>
    </source>
</reference>
<dbReference type="PANTHER" id="PTHR44688">
    <property type="entry name" value="DNA-BINDING TRANSCRIPTIONAL ACTIVATOR DEVR_DOSR"/>
    <property type="match status" value="1"/>
</dbReference>
<dbReference type="Gene3D" id="3.40.50.300">
    <property type="entry name" value="P-loop containing nucleotide triphosphate hydrolases"/>
    <property type="match status" value="1"/>
</dbReference>
<dbReference type="Pfam" id="PF00196">
    <property type="entry name" value="GerE"/>
    <property type="match status" value="1"/>
</dbReference>
<dbReference type="PANTHER" id="PTHR44688:SF16">
    <property type="entry name" value="DNA-BINDING TRANSCRIPTIONAL ACTIVATOR DEVR_DOSR"/>
    <property type="match status" value="1"/>
</dbReference>
<dbReference type="InterPro" id="IPR041617">
    <property type="entry name" value="TPR_MalT"/>
</dbReference>
<evidence type="ECO:0000256" key="5">
    <source>
        <dbReference type="SAM" id="MobiDB-lite"/>
    </source>
</evidence>